<keyword evidence="3" id="KW-1185">Reference proteome</keyword>
<evidence type="ECO:0000313" key="3">
    <source>
        <dbReference type="Proteomes" id="UP000786875"/>
    </source>
</evidence>
<evidence type="ECO:0000313" key="2">
    <source>
        <dbReference type="EMBL" id="MBT0727322.1"/>
    </source>
</evidence>
<feature type="transmembrane region" description="Helical" evidence="1">
    <location>
        <begin position="20"/>
        <end position="38"/>
    </location>
</feature>
<organism evidence="2 3">
    <name type="scientific">Rosenbergiella australiborealis</name>
    <dbReference type="NCBI Taxonomy" id="1544696"/>
    <lineage>
        <taxon>Bacteria</taxon>
        <taxon>Pseudomonadati</taxon>
        <taxon>Pseudomonadota</taxon>
        <taxon>Gammaproteobacteria</taxon>
        <taxon>Enterobacterales</taxon>
        <taxon>Erwiniaceae</taxon>
        <taxon>Rosenbergiella</taxon>
    </lineage>
</organism>
<accession>A0ABS5T7B4</accession>
<keyword evidence="1" id="KW-0472">Membrane</keyword>
<dbReference type="Proteomes" id="UP000786875">
    <property type="component" value="Unassembled WGS sequence"/>
</dbReference>
<protein>
    <submittedName>
        <fullName evidence="2">Uncharacterized protein</fullName>
    </submittedName>
</protein>
<keyword evidence="1" id="KW-1133">Transmembrane helix</keyword>
<evidence type="ECO:0000256" key="1">
    <source>
        <dbReference type="SAM" id="Phobius"/>
    </source>
</evidence>
<comment type="caution">
    <text evidence="2">The sequence shown here is derived from an EMBL/GenBank/DDBJ whole genome shotgun (WGS) entry which is preliminary data.</text>
</comment>
<gene>
    <name evidence="2" type="ORF">HGT73_07975</name>
</gene>
<dbReference type="RefSeq" id="WP_214213389.1">
    <property type="nucleotide sequence ID" value="NZ_JABBFO010000006.1"/>
</dbReference>
<reference evidence="2 3" key="1">
    <citation type="submission" date="2020-04" db="EMBL/GenBank/DDBJ databases">
        <title>Genome sequencing of Rosenbergiella species.</title>
        <authorList>
            <person name="Alvarez-Perez S."/>
            <person name="Lievens B."/>
        </authorList>
    </citation>
    <scope>NUCLEOTIDE SEQUENCE [LARGE SCALE GENOMIC DNA]</scope>
    <source>
        <strain evidence="2 3">CdVSA20.1</strain>
    </source>
</reference>
<sequence>MKNTVWEKIIYLPIRTQWMAMLGIVFITGIFLTAHFLIPIHRERDEQDLELQTSLINIEQRLSEYQQKGAYSLLVQRRVPIEQAESLSALVLSYGIFISSWQDRHEQQNVKLLLSWPEFQIFWQQLADLKYRWLPLYLQLSAQDDAILINVIYEKAKNSTQGTRHSDD</sequence>
<name>A0ABS5T7B4_9GAMM</name>
<proteinExistence type="predicted"/>
<keyword evidence="1" id="KW-0812">Transmembrane</keyword>
<dbReference type="EMBL" id="JABBFO010000006">
    <property type="protein sequence ID" value="MBT0727322.1"/>
    <property type="molecule type" value="Genomic_DNA"/>
</dbReference>